<dbReference type="PANTHER" id="PTHR36302">
    <property type="entry name" value="BLR7088 PROTEIN"/>
    <property type="match status" value="1"/>
</dbReference>
<dbReference type="InterPro" id="IPR036182">
    <property type="entry name" value="PCuAC_sf"/>
</dbReference>
<dbReference type="AlphaFoldDB" id="A0A5D3YK75"/>
<dbReference type="Proteomes" id="UP000324595">
    <property type="component" value="Unassembled WGS sequence"/>
</dbReference>
<reference evidence="1 2" key="1">
    <citation type="submission" date="2019-07" db="EMBL/GenBank/DDBJ databases">
        <title>Genomic Encyclopedia of Archaeal and Bacterial Type Strains, Phase II (KMG-II): from individual species to whole genera.</title>
        <authorList>
            <person name="Goeker M."/>
        </authorList>
    </citation>
    <scope>NUCLEOTIDE SEQUENCE [LARGE SCALE GENOMIC DNA]</scope>
    <source>
        <strain evidence="1 2">DSM 21935</strain>
    </source>
</reference>
<protein>
    <recommendedName>
        <fullName evidence="3">Copper(I)-binding protein</fullName>
    </recommendedName>
</protein>
<dbReference type="Pfam" id="PF04314">
    <property type="entry name" value="PCuAC"/>
    <property type="match status" value="1"/>
</dbReference>
<dbReference type="InterPro" id="IPR058248">
    <property type="entry name" value="Lxx211020-like"/>
</dbReference>
<dbReference type="Gene3D" id="2.60.40.1890">
    <property type="entry name" value="PCu(A)C copper chaperone"/>
    <property type="match status" value="1"/>
</dbReference>
<name>A0A5D3YK75_9BACT</name>
<organism evidence="1 2">
    <name type="scientific">Fodinibius salinus</name>
    <dbReference type="NCBI Taxonomy" id="860790"/>
    <lineage>
        <taxon>Bacteria</taxon>
        <taxon>Pseudomonadati</taxon>
        <taxon>Balneolota</taxon>
        <taxon>Balneolia</taxon>
        <taxon>Balneolales</taxon>
        <taxon>Balneolaceae</taxon>
        <taxon>Fodinibius</taxon>
    </lineage>
</organism>
<sequence length="143" mass="15425">MILSGCGSESKKEKSTDEVILGKLELSNSWARPAEKGQTATAYLTITNGTATKDTLISANSTISEVVELHQSLKHEDGTISMKPAGNQAIPSGEKLRLEPGGYHLMLKNITRELTVGDSLSVTLNFARLGTKKVTMPVQIQRN</sequence>
<dbReference type="EMBL" id="VNHY01000004">
    <property type="protein sequence ID" value="TYP92132.1"/>
    <property type="molecule type" value="Genomic_DNA"/>
</dbReference>
<comment type="caution">
    <text evidence="1">The sequence shown here is derived from an EMBL/GenBank/DDBJ whole genome shotgun (WGS) entry which is preliminary data.</text>
</comment>
<proteinExistence type="predicted"/>
<gene>
    <name evidence="1" type="ORF">LX73_2382</name>
</gene>
<evidence type="ECO:0000313" key="2">
    <source>
        <dbReference type="Proteomes" id="UP000324595"/>
    </source>
</evidence>
<dbReference type="InterPro" id="IPR007410">
    <property type="entry name" value="LpqE-like"/>
</dbReference>
<dbReference type="PANTHER" id="PTHR36302:SF1">
    <property type="entry name" value="COPPER CHAPERONE PCU(A)C"/>
    <property type="match status" value="1"/>
</dbReference>
<keyword evidence="2" id="KW-1185">Reference proteome</keyword>
<accession>A0A5D3YK75</accession>
<evidence type="ECO:0008006" key="3">
    <source>
        <dbReference type="Google" id="ProtNLM"/>
    </source>
</evidence>
<evidence type="ECO:0000313" key="1">
    <source>
        <dbReference type="EMBL" id="TYP92132.1"/>
    </source>
</evidence>
<dbReference type="SUPFAM" id="SSF110087">
    <property type="entry name" value="DR1885-like metal-binding protein"/>
    <property type="match status" value="1"/>
</dbReference>